<feature type="coiled-coil region" evidence="1">
    <location>
        <begin position="39"/>
        <end position="66"/>
    </location>
</feature>
<evidence type="ECO:0000313" key="2">
    <source>
        <dbReference type="EMBL" id="CAA6820614.1"/>
    </source>
</evidence>
<proteinExistence type="predicted"/>
<gene>
    <name evidence="2" type="ORF">HELGO_WM5114</name>
</gene>
<name>A0A6S6TMM5_9BACT</name>
<evidence type="ECO:0000256" key="1">
    <source>
        <dbReference type="SAM" id="Coils"/>
    </source>
</evidence>
<accession>A0A6S6TMM5</accession>
<protein>
    <submittedName>
        <fullName evidence="2">Uncharacterized protein</fullName>
    </submittedName>
</protein>
<organism evidence="2">
    <name type="scientific">uncultured Sulfurovum sp</name>
    <dbReference type="NCBI Taxonomy" id="269237"/>
    <lineage>
        <taxon>Bacteria</taxon>
        <taxon>Pseudomonadati</taxon>
        <taxon>Campylobacterota</taxon>
        <taxon>Epsilonproteobacteria</taxon>
        <taxon>Campylobacterales</taxon>
        <taxon>Sulfurovaceae</taxon>
        <taxon>Sulfurovum</taxon>
        <taxon>environmental samples</taxon>
    </lineage>
</organism>
<dbReference type="EMBL" id="CACVAU010000058">
    <property type="protein sequence ID" value="CAA6820614.1"/>
    <property type="molecule type" value="Genomic_DNA"/>
</dbReference>
<sequence length="116" mass="13660">MHGKEKVFTTIRAVYTHLSELSNEEILDYYQVNNLSELHAHIQHVKKVLKNQIENYEQERQELNTCFCVDSQGDFKYLYPAKKEAEQQVNFSLKSKGIKLILYACPFHCGWHLARV</sequence>
<reference evidence="2" key="1">
    <citation type="submission" date="2020-01" db="EMBL/GenBank/DDBJ databases">
        <authorList>
            <person name="Meier V. D."/>
            <person name="Meier V D."/>
        </authorList>
    </citation>
    <scope>NUCLEOTIDE SEQUENCE</scope>
    <source>
        <strain evidence="2">HLG_WM_MAG_05</strain>
    </source>
</reference>
<dbReference type="AlphaFoldDB" id="A0A6S6TMM5"/>
<keyword evidence="1" id="KW-0175">Coiled coil</keyword>